<dbReference type="EMBL" id="POTQ01000001">
    <property type="protein sequence ID" value="PNV58881.1"/>
    <property type="molecule type" value="Genomic_DNA"/>
</dbReference>
<dbReference type="InterPro" id="IPR000551">
    <property type="entry name" value="MerR-type_HTH_dom"/>
</dbReference>
<dbReference type="GO" id="GO:0003677">
    <property type="term" value="F:DNA binding"/>
    <property type="evidence" value="ECO:0007669"/>
    <property type="project" value="UniProtKB-KW"/>
</dbReference>
<dbReference type="PRINTS" id="PR00040">
    <property type="entry name" value="HTHMERR"/>
</dbReference>
<dbReference type="Proteomes" id="UP000236514">
    <property type="component" value="Unassembled WGS sequence"/>
</dbReference>
<proteinExistence type="predicted"/>
<reference evidence="3 7" key="2">
    <citation type="submission" date="2019-10" db="EMBL/GenBank/DDBJ databases">
        <title>Genome Sequencing and assembly of Lactobacillus fermentum I2, a lactic acid bacteria.</title>
        <authorList>
            <person name="Lopes L.S."/>
            <person name="Persinoti G.F."/>
            <person name="Riano-Pachon D.M."/>
            <person name="Labate C.A."/>
        </authorList>
    </citation>
    <scope>NUCLEOTIDE SEQUENCE [LARGE SCALE GENOMIC DNA]</scope>
    <source>
        <strain evidence="3 7">I2</strain>
    </source>
</reference>
<keyword evidence="1" id="KW-0238">DNA-binding</keyword>
<feature type="domain" description="HTH merR-type" evidence="2">
    <location>
        <begin position="2"/>
        <end position="71"/>
    </location>
</feature>
<protein>
    <submittedName>
        <fullName evidence="4">MerR family transcriptional regulator</fullName>
    </submittedName>
</protein>
<dbReference type="EMBL" id="WHJL01000065">
    <property type="protein sequence ID" value="MPQ35543.1"/>
    <property type="molecule type" value="Genomic_DNA"/>
</dbReference>
<dbReference type="InterPro" id="IPR009061">
    <property type="entry name" value="DNA-bd_dom_put_sf"/>
</dbReference>
<dbReference type="InterPro" id="IPR047057">
    <property type="entry name" value="MerR_fam"/>
</dbReference>
<evidence type="ECO:0000313" key="5">
    <source>
        <dbReference type="EMBL" id="QIX58692.1"/>
    </source>
</evidence>
<evidence type="ECO:0000259" key="2">
    <source>
        <dbReference type="PROSITE" id="PS50937"/>
    </source>
</evidence>
<dbReference type="EMBL" id="CP050919">
    <property type="protein sequence ID" value="QIX58692.1"/>
    <property type="molecule type" value="Genomic_DNA"/>
</dbReference>
<accession>A0A2K2TLA6</accession>
<dbReference type="PANTHER" id="PTHR30204">
    <property type="entry name" value="REDOX-CYCLING DRUG-SENSING TRANSCRIPTIONAL ACTIVATOR SOXR"/>
    <property type="match status" value="1"/>
</dbReference>
<evidence type="ECO:0000313" key="8">
    <source>
        <dbReference type="Proteomes" id="UP000503169"/>
    </source>
</evidence>
<dbReference type="Pfam" id="PF13411">
    <property type="entry name" value="MerR_1"/>
    <property type="match status" value="1"/>
</dbReference>
<dbReference type="Proteomes" id="UP000466799">
    <property type="component" value="Unassembled WGS sequence"/>
</dbReference>
<dbReference type="SMART" id="SM00422">
    <property type="entry name" value="HTH_MERR"/>
    <property type="match status" value="1"/>
</dbReference>
<dbReference type="PROSITE" id="PS00552">
    <property type="entry name" value="HTH_MERR_1"/>
    <property type="match status" value="1"/>
</dbReference>
<dbReference type="GO" id="GO:0003700">
    <property type="term" value="F:DNA-binding transcription factor activity"/>
    <property type="evidence" value="ECO:0007669"/>
    <property type="project" value="InterPro"/>
</dbReference>
<reference evidence="5 8" key="3">
    <citation type="submission" date="2020-04" db="EMBL/GenBank/DDBJ databases">
        <title>Novel strain L. Fermentum HFD1 producer antibacterial peptides.</title>
        <authorList>
            <person name="Ozhegov G.D."/>
            <person name="Pavlova A.S."/>
            <person name="Zhuravleva D.E."/>
            <person name="Gogoleva N.V."/>
            <person name="Shagimardanova E.I."/>
            <person name="Markelova M.I."/>
            <person name="Yarullina D.R."/>
            <person name="Kayumov A.R."/>
        </authorList>
    </citation>
    <scope>NUCLEOTIDE SEQUENCE [LARGE SCALE GENOMIC DNA]</scope>
    <source>
        <strain evidence="5 8">HFD1</strain>
    </source>
</reference>
<dbReference type="AlphaFoldDB" id="A0A2K2TLA6"/>
<evidence type="ECO:0000313" key="6">
    <source>
        <dbReference type="Proteomes" id="UP000236514"/>
    </source>
</evidence>
<dbReference type="CDD" id="cd01109">
    <property type="entry name" value="HTH_YyaN"/>
    <property type="match status" value="1"/>
</dbReference>
<name>A0A2K2TLA6_LIMFE</name>
<evidence type="ECO:0000256" key="1">
    <source>
        <dbReference type="ARBA" id="ARBA00023125"/>
    </source>
</evidence>
<evidence type="ECO:0000313" key="3">
    <source>
        <dbReference type="EMBL" id="MPQ35543.1"/>
    </source>
</evidence>
<dbReference type="Proteomes" id="UP000503169">
    <property type="component" value="Chromosome"/>
</dbReference>
<sequence length="168" mass="19454">MAYTIGQASAKLNISIDTIRYYDKQGLLPFVSRTKNGRRSFTENDLHLMRTIICLKNAGVPVAEIAEFVALRLDGDQTLTTRYQLLKDHEANLKKQLNDLEETLSYLKFKEWYYQTAVEAGTEEIHLVPGSQEVIPNLANQYADHLRDTNQLAELDRFENVRDYRNRD</sequence>
<gene>
    <name evidence="4" type="ORF">C1Y38_01005</name>
    <name evidence="3" type="ORF">GC247_06545</name>
    <name evidence="5" type="ORF">HCY95_01129</name>
</gene>
<dbReference type="PROSITE" id="PS50937">
    <property type="entry name" value="HTH_MERR_2"/>
    <property type="match status" value="1"/>
</dbReference>
<dbReference type="SUPFAM" id="SSF46955">
    <property type="entry name" value="Putative DNA-binding domain"/>
    <property type="match status" value="1"/>
</dbReference>
<evidence type="ECO:0000313" key="7">
    <source>
        <dbReference type="Proteomes" id="UP000466799"/>
    </source>
</evidence>
<evidence type="ECO:0000313" key="4">
    <source>
        <dbReference type="EMBL" id="PNV58881.1"/>
    </source>
</evidence>
<dbReference type="RefSeq" id="WP_003682915.1">
    <property type="nucleotide sequence ID" value="NZ_CAKMAZ010000008.1"/>
</dbReference>
<organism evidence="4 6">
    <name type="scientific">Limosilactobacillus fermentum</name>
    <name type="common">Lactobacillus fermentum</name>
    <dbReference type="NCBI Taxonomy" id="1613"/>
    <lineage>
        <taxon>Bacteria</taxon>
        <taxon>Bacillati</taxon>
        <taxon>Bacillota</taxon>
        <taxon>Bacilli</taxon>
        <taxon>Lactobacillales</taxon>
        <taxon>Lactobacillaceae</taxon>
        <taxon>Limosilactobacillus</taxon>
    </lineage>
</organism>
<dbReference type="PANTHER" id="PTHR30204:SF82">
    <property type="entry name" value="TRANSCRIPTIONAL REGULATOR, MERR FAMILY"/>
    <property type="match status" value="1"/>
</dbReference>
<dbReference type="Gene3D" id="1.10.1660.10">
    <property type="match status" value="1"/>
</dbReference>
<reference evidence="4 6" key="1">
    <citation type="submission" date="2018-01" db="EMBL/GenBank/DDBJ databases">
        <title>Draft genome sequence of the feruloyl esterase-producing strain Lactobacillus fermentum CRL 1446, isolated from artisanal goat milk cheese.</title>
        <authorList>
            <person name="Abeijon Mukdsi M.C."/>
            <person name="Saavedra L."/>
            <person name="Gauffin Cano M.P."/>
            <person name="Hebert E.M."/>
            <person name="Medina R.B."/>
        </authorList>
    </citation>
    <scope>NUCLEOTIDE SEQUENCE [LARGE SCALE GENOMIC DNA]</scope>
    <source>
        <strain evidence="4 6">CRL 1446</strain>
    </source>
</reference>